<dbReference type="EMBL" id="JAIWYP010000007">
    <property type="protein sequence ID" value="KAH3792054.1"/>
    <property type="molecule type" value="Genomic_DNA"/>
</dbReference>
<reference evidence="1" key="2">
    <citation type="submission" date="2020-11" db="EMBL/GenBank/DDBJ databases">
        <authorList>
            <person name="McCartney M.A."/>
            <person name="Auch B."/>
            <person name="Kono T."/>
            <person name="Mallez S."/>
            <person name="Becker A."/>
            <person name="Gohl D.M."/>
            <person name="Silverstein K.A.T."/>
            <person name="Koren S."/>
            <person name="Bechman K.B."/>
            <person name="Herman A."/>
            <person name="Abrahante J.E."/>
            <person name="Garbe J."/>
        </authorList>
    </citation>
    <scope>NUCLEOTIDE SEQUENCE</scope>
    <source>
        <strain evidence="1">Duluth1</strain>
        <tissue evidence="1">Whole animal</tissue>
    </source>
</reference>
<evidence type="ECO:0000313" key="2">
    <source>
        <dbReference type="Proteomes" id="UP000828390"/>
    </source>
</evidence>
<protein>
    <submittedName>
        <fullName evidence="1">Uncharacterized protein</fullName>
    </submittedName>
</protein>
<proteinExistence type="predicted"/>
<accession>A0A9D4F484</accession>
<dbReference type="Proteomes" id="UP000828390">
    <property type="component" value="Unassembled WGS sequence"/>
</dbReference>
<reference evidence="1" key="1">
    <citation type="journal article" date="2019" name="bioRxiv">
        <title>The Genome of the Zebra Mussel, Dreissena polymorpha: A Resource for Invasive Species Research.</title>
        <authorList>
            <person name="McCartney M.A."/>
            <person name="Auch B."/>
            <person name="Kono T."/>
            <person name="Mallez S."/>
            <person name="Zhang Y."/>
            <person name="Obille A."/>
            <person name="Becker A."/>
            <person name="Abrahante J.E."/>
            <person name="Garbe J."/>
            <person name="Badalamenti J.P."/>
            <person name="Herman A."/>
            <person name="Mangelson H."/>
            <person name="Liachko I."/>
            <person name="Sullivan S."/>
            <person name="Sone E.D."/>
            <person name="Koren S."/>
            <person name="Silverstein K.A.T."/>
            <person name="Beckman K.B."/>
            <person name="Gohl D.M."/>
        </authorList>
    </citation>
    <scope>NUCLEOTIDE SEQUENCE</scope>
    <source>
        <strain evidence="1">Duluth1</strain>
        <tissue evidence="1">Whole animal</tissue>
    </source>
</reference>
<sequence length="76" mass="8572">MSRSSDQRTSFTSNLQSTWSAWMSSSMRCSPTTACVLPPPPWSHCCCTRQGDRKVRRLLRNGRGCMGVARVTRFTT</sequence>
<comment type="caution">
    <text evidence="1">The sequence shown here is derived from an EMBL/GenBank/DDBJ whole genome shotgun (WGS) entry which is preliminary data.</text>
</comment>
<organism evidence="1 2">
    <name type="scientific">Dreissena polymorpha</name>
    <name type="common">Zebra mussel</name>
    <name type="synonym">Mytilus polymorpha</name>
    <dbReference type="NCBI Taxonomy" id="45954"/>
    <lineage>
        <taxon>Eukaryota</taxon>
        <taxon>Metazoa</taxon>
        <taxon>Spiralia</taxon>
        <taxon>Lophotrochozoa</taxon>
        <taxon>Mollusca</taxon>
        <taxon>Bivalvia</taxon>
        <taxon>Autobranchia</taxon>
        <taxon>Heteroconchia</taxon>
        <taxon>Euheterodonta</taxon>
        <taxon>Imparidentia</taxon>
        <taxon>Neoheterodontei</taxon>
        <taxon>Myida</taxon>
        <taxon>Dreissenoidea</taxon>
        <taxon>Dreissenidae</taxon>
        <taxon>Dreissena</taxon>
    </lineage>
</organism>
<gene>
    <name evidence="1" type="ORF">DPMN_145543</name>
</gene>
<dbReference type="AlphaFoldDB" id="A0A9D4F484"/>
<keyword evidence="2" id="KW-1185">Reference proteome</keyword>
<evidence type="ECO:0000313" key="1">
    <source>
        <dbReference type="EMBL" id="KAH3792054.1"/>
    </source>
</evidence>
<name>A0A9D4F484_DREPO</name>